<dbReference type="AlphaFoldDB" id="A0A8S1NER7"/>
<dbReference type="Pfam" id="PF00069">
    <property type="entry name" value="Pkinase"/>
    <property type="match status" value="1"/>
</dbReference>
<dbReference type="GO" id="GO:0005737">
    <property type="term" value="C:cytoplasm"/>
    <property type="evidence" value="ECO:0007669"/>
    <property type="project" value="TreeGrafter"/>
</dbReference>
<dbReference type="InterPro" id="IPR001245">
    <property type="entry name" value="Ser-Thr/Tyr_kinase_cat_dom"/>
</dbReference>
<dbReference type="CDD" id="cd14014">
    <property type="entry name" value="STKc_PknB_like"/>
    <property type="match status" value="1"/>
</dbReference>
<evidence type="ECO:0000259" key="1">
    <source>
        <dbReference type="PROSITE" id="PS50011"/>
    </source>
</evidence>
<keyword evidence="3" id="KW-1185">Reference proteome</keyword>
<name>A0A8S1NER7_PARPR</name>
<dbReference type="GO" id="GO:0044773">
    <property type="term" value="P:mitotic DNA damage checkpoint signaling"/>
    <property type="evidence" value="ECO:0007669"/>
    <property type="project" value="TreeGrafter"/>
</dbReference>
<evidence type="ECO:0000313" key="3">
    <source>
        <dbReference type="Proteomes" id="UP000688137"/>
    </source>
</evidence>
<feature type="domain" description="Protein kinase" evidence="1">
    <location>
        <begin position="22"/>
        <end position="303"/>
    </location>
</feature>
<dbReference type="Proteomes" id="UP000688137">
    <property type="component" value="Unassembled WGS sequence"/>
</dbReference>
<reference evidence="2" key="1">
    <citation type="submission" date="2021-01" db="EMBL/GenBank/DDBJ databases">
        <authorList>
            <consortium name="Genoscope - CEA"/>
            <person name="William W."/>
        </authorList>
    </citation>
    <scope>NUCLEOTIDE SEQUENCE</scope>
</reference>
<comment type="caution">
    <text evidence="2">The sequence shown here is derived from an EMBL/GenBank/DDBJ whole genome shotgun (WGS) entry which is preliminary data.</text>
</comment>
<feature type="domain" description="Protein kinase" evidence="1">
    <location>
        <begin position="315"/>
        <end position="585"/>
    </location>
</feature>
<sequence length="772" mass="91871">MNIYQQNQIIKSPTKENQNRQFVILKELAIDANGIIYEAKAEQSCYQNNVAIKLYHNIKEHEEKMIDWLIQQQQNNNTQIIKIYEKFEYNQRKYIIMELGGCNLNDYLIQNKTLSYFDKFKIYIQTLKAIKFLHENEYVCGEINTKNYVYFQNTFKLTGFGQKKKLQNKFPQFNLVQSSKDDDIRSLIYLFCEIYLGEQFFKVQNQKEINNKKNDYLSKLTSIQYQEITNLIKQLLLNPDQLNINQVIDKDYSLKQIFRESIFKEVQQQQLSQFQGQQIKEINNQKQLFQSQINLQNLKNTVLQVPTEEFPQRQFIFTEKLGDGGEGVVYLGKTKNETVYNTTIAIKIQQKIKENELKFLDELIDYQNNKEKQTFIKSNLIRIYEIYKWQGIHLIVMELGGQNLYDYLKEQSQQTFNQKLQICQQITQAISFLHKKKLIHRDIKPENFIQCGNVFKLIDFGLIKLKDQDIRLTKMVGTPLYQAVEIINGSEYYSFPVDVWSLGCLFYEIFRYAPLFNFNTIDQIKQAIFKYCQNQQEIHNQIDQLEIKQEFKYLIKQMVDPIPQKRPTIDEVLRQLSQINTFKFIQKIVPDNSINLKVLQNQTNEQLKQQKLDDIPNKLMDILKDYCQLQMEIQYSSKEDQFSQEYQKFIQNMKDLTIKQLDEHIESYYKQKQMANKCNDLQAQDTKQGQSEKSPNLINYNNQMQTRCLMVPPSNYHKNQMEIEPPTFDSSIITKKEIDKIQEFNGLQEQNNNYCLVQQLNSQNNNESQKQG</sequence>
<evidence type="ECO:0000313" key="2">
    <source>
        <dbReference type="EMBL" id="CAD8088471.1"/>
    </source>
</evidence>
<dbReference type="GO" id="GO:0005634">
    <property type="term" value="C:nucleus"/>
    <property type="evidence" value="ECO:0007669"/>
    <property type="project" value="TreeGrafter"/>
</dbReference>
<dbReference type="PANTHER" id="PTHR44167:SF24">
    <property type="entry name" value="SERINE_THREONINE-PROTEIN KINASE CHK2"/>
    <property type="match status" value="1"/>
</dbReference>
<dbReference type="Pfam" id="PF07714">
    <property type="entry name" value="PK_Tyr_Ser-Thr"/>
    <property type="match status" value="1"/>
</dbReference>
<dbReference type="InterPro" id="IPR000719">
    <property type="entry name" value="Prot_kinase_dom"/>
</dbReference>
<proteinExistence type="predicted"/>
<dbReference type="GO" id="GO:0004674">
    <property type="term" value="F:protein serine/threonine kinase activity"/>
    <property type="evidence" value="ECO:0007669"/>
    <property type="project" value="TreeGrafter"/>
</dbReference>
<dbReference type="PANTHER" id="PTHR44167">
    <property type="entry name" value="OVARIAN-SPECIFIC SERINE/THREONINE-PROTEIN KINASE LOK-RELATED"/>
    <property type="match status" value="1"/>
</dbReference>
<protein>
    <recommendedName>
        <fullName evidence="1">Protein kinase domain-containing protein</fullName>
    </recommendedName>
</protein>
<accession>A0A8S1NER7</accession>
<dbReference type="OMA" id="ENCETRR"/>
<dbReference type="PROSITE" id="PS50011">
    <property type="entry name" value="PROTEIN_KINASE_DOM"/>
    <property type="match status" value="2"/>
</dbReference>
<dbReference type="SMART" id="SM00220">
    <property type="entry name" value="S_TKc"/>
    <property type="match status" value="1"/>
</dbReference>
<organism evidence="2 3">
    <name type="scientific">Paramecium primaurelia</name>
    <dbReference type="NCBI Taxonomy" id="5886"/>
    <lineage>
        <taxon>Eukaryota</taxon>
        <taxon>Sar</taxon>
        <taxon>Alveolata</taxon>
        <taxon>Ciliophora</taxon>
        <taxon>Intramacronucleata</taxon>
        <taxon>Oligohymenophorea</taxon>
        <taxon>Peniculida</taxon>
        <taxon>Parameciidae</taxon>
        <taxon>Paramecium</taxon>
    </lineage>
</organism>
<dbReference type="GO" id="GO:0005524">
    <property type="term" value="F:ATP binding"/>
    <property type="evidence" value="ECO:0007669"/>
    <property type="project" value="InterPro"/>
</dbReference>
<gene>
    <name evidence="2" type="ORF">PPRIM_AZ9-3.1.T0810074</name>
</gene>
<dbReference type="EMBL" id="CAJJDM010000084">
    <property type="protein sequence ID" value="CAD8088471.1"/>
    <property type="molecule type" value="Genomic_DNA"/>
</dbReference>